<dbReference type="Proteomes" id="UP000267096">
    <property type="component" value="Unassembled WGS sequence"/>
</dbReference>
<keyword evidence="3" id="KW-1185">Reference proteome</keyword>
<dbReference type="EMBL" id="UYRR01036079">
    <property type="protein sequence ID" value="VDK66178.1"/>
    <property type="molecule type" value="Genomic_DNA"/>
</dbReference>
<dbReference type="InterPro" id="IPR029055">
    <property type="entry name" value="Ntn_hydrolases_N"/>
</dbReference>
<evidence type="ECO:0000256" key="1">
    <source>
        <dbReference type="ARBA" id="ARBA00010872"/>
    </source>
</evidence>
<comment type="similarity">
    <text evidence="1">Belongs to the Ntn-hydrolase family.</text>
</comment>
<evidence type="ECO:0000313" key="2">
    <source>
        <dbReference type="EMBL" id="VDK66178.1"/>
    </source>
</evidence>
<proteinExistence type="inferred from homology"/>
<protein>
    <submittedName>
        <fullName evidence="4">Beta-aspartyl-peptidase</fullName>
    </submittedName>
</protein>
<dbReference type="Gene3D" id="3.60.20.30">
    <property type="entry name" value="(Glycosyl)asparaginase"/>
    <property type="match status" value="1"/>
</dbReference>
<dbReference type="GO" id="GO:0016811">
    <property type="term" value="F:hydrolase activity, acting on carbon-nitrogen (but not peptide) bonds, in linear amides"/>
    <property type="evidence" value="ECO:0007669"/>
    <property type="project" value="UniProtKB-ARBA"/>
</dbReference>
<evidence type="ECO:0000313" key="4">
    <source>
        <dbReference type="WBParaSite" id="ASIM_0001939001-mRNA-1"/>
    </source>
</evidence>
<dbReference type="Pfam" id="PF01112">
    <property type="entry name" value="Asparaginase_2"/>
    <property type="match status" value="1"/>
</dbReference>
<reference evidence="4" key="1">
    <citation type="submission" date="2017-02" db="UniProtKB">
        <authorList>
            <consortium name="WormBaseParasite"/>
        </authorList>
    </citation>
    <scope>IDENTIFICATION</scope>
</reference>
<dbReference type="PANTHER" id="PTHR10188">
    <property type="entry name" value="L-ASPARAGINASE"/>
    <property type="match status" value="1"/>
</dbReference>
<dbReference type="WBParaSite" id="ASIM_0001939001-mRNA-1">
    <property type="protein sequence ID" value="ASIM_0001939001-mRNA-1"/>
    <property type="gene ID" value="ASIM_0001939001"/>
</dbReference>
<dbReference type="AlphaFoldDB" id="A0A0M3KEI3"/>
<reference evidence="2 3" key="2">
    <citation type="submission" date="2018-11" db="EMBL/GenBank/DDBJ databases">
        <authorList>
            <consortium name="Pathogen Informatics"/>
        </authorList>
    </citation>
    <scope>NUCLEOTIDE SEQUENCE [LARGE SCALE GENOMIC DNA]</scope>
</reference>
<dbReference type="OrthoDB" id="188713at2759"/>
<name>A0A0M3KEI3_ANISI</name>
<gene>
    <name evidence="2" type="ORF">ASIM_LOCUS18782</name>
</gene>
<sequence length="96" mass="10389">QGAGFYADREIAVSGTGNGDEFIRISAAKQIADLVKYSKMTLSQACNQVVLVDLKQTMAGFIGLDKDGNIAMPFNTPGMFRAVLLENSEPIVNIYE</sequence>
<accession>A0A0M3KEI3</accession>
<organism evidence="4">
    <name type="scientific">Anisakis simplex</name>
    <name type="common">Herring worm</name>
    <dbReference type="NCBI Taxonomy" id="6269"/>
    <lineage>
        <taxon>Eukaryota</taxon>
        <taxon>Metazoa</taxon>
        <taxon>Ecdysozoa</taxon>
        <taxon>Nematoda</taxon>
        <taxon>Chromadorea</taxon>
        <taxon>Rhabditida</taxon>
        <taxon>Spirurina</taxon>
        <taxon>Ascaridomorpha</taxon>
        <taxon>Ascaridoidea</taxon>
        <taxon>Anisakidae</taxon>
        <taxon>Anisakis</taxon>
        <taxon>Anisakis simplex complex</taxon>
    </lineage>
</organism>
<dbReference type="InterPro" id="IPR000246">
    <property type="entry name" value="Peptidase_T2"/>
</dbReference>
<evidence type="ECO:0000313" key="3">
    <source>
        <dbReference type="Proteomes" id="UP000267096"/>
    </source>
</evidence>
<dbReference type="PANTHER" id="PTHR10188:SF6">
    <property type="entry name" value="N(4)-(BETA-N-ACETYLGLUCOSAMINYL)-L-ASPARAGINASE"/>
    <property type="match status" value="1"/>
</dbReference>
<dbReference type="SUPFAM" id="SSF56235">
    <property type="entry name" value="N-terminal nucleophile aminohydrolases (Ntn hydrolases)"/>
    <property type="match status" value="1"/>
</dbReference>